<sequence length="87" mass="10052">MVEFRPRRGSSSRRPSSDSENVDARMYGMSIKGHVMLHETSHYTAEPTEHDIIAYAERIGIDPDEEPELMWIAQEGLKEAVPEHWTR</sequence>
<evidence type="ECO:0000313" key="3">
    <source>
        <dbReference type="Proteomes" id="UP001519460"/>
    </source>
</evidence>
<dbReference type="InterPro" id="IPR053233">
    <property type="entry name" value="ABRA-related"/>
</dbReference>
<evidence type="ECO:0000256" key="1">
    <source>
        <dbReference type="SAM" id="MobiDB-lite"/>
    </source>
</evidence>
<dbReference type="PANTHER" id="PTHR21715">
    <property type="entry name" value="RH04127P"/>
    <property type="match status" value="1"/>
</dbReference>
<dbReference type="Gene3D" id="3.30.1470.10">
    <property type="entry name" value="Photosystem I PsaD, reaction center subunit II"/>
    <property type="match status" value="1"/>
</dbReference>
<evidence type="ECO:0008006" key="4">
    <source>
        <dbReference type="Google" id="ProtNLM"/>
    </source>
</evidence>
<proteinExistence type="predicted"/>
<dbReference type="PANTHER" id="PTHR21715:SF0">
    <property type="entry name" value="RH04127P"/>
    <property type="match status" value="1"/>
</dbReference>
<reference evidence="2 3" key="1">
    <citation type="journal article" date="2023" name="Sci. Data">
        <title>Genome assembly of the Korean intertidal mud-creeper Batillaria attramentaria.</title>
        <authorList>
            <person name="Patra A.K."/>
            <person name="Ho P.T."/>
            <person name="Jun S."/>
            <person name="Lee S.J."/>
            <person name="Kim Y."/>
            <person name="Won Y.J."/>
        </authorList>
    </citation>
    <scope>NUCLEOTIDE SEQUENCE [LARGE SCALE GENOMIC DNA]</scope>
    <source>
        <strain evidence="2">Wonlab-2016</strain>
    </source>
</reference>
<feature type="non-terminal residue" evidence="2">
    <location>
        <position position="87"/>
    </location>
</feature>
<evidence type="ECO:0000313" key="2">
    <source>
        <dbReference type="EMBL" id="KAK7506122.1"/>
    </source>
</evidence>
<organism evidence="2 3">
    <name type="scientific">Batillaria attramentaria</name>
    <dbReference type="NCBI Taxonomy" id="370345"/>
    <lineage>
        <taxon>Eukaryota</taxon>
        <taxon>Metazoa</taxon>
        <taxon>Spiralia</taxon>
        <taxon>Lophotrochozoa</taxon>
        <taxon>Mollusca</taxon>
        <taxon>Gastropoda</taxon>
        <taxon>Caenogastropoda</taxon>
        <taxon>Sorbeoconcha</taxon>
        <taxon>Cerithioidea</taxon>
        <taxon>Batillariidae</taxon>
        <taxon>Batillaria</taxon>
    </lineage>
</organism>
<comment type="caution">
    <text evidence="2">The sequence shown here is derived from an EMBL/GenBank/DDBJ whole genome shotgun (WGS) entry which is preliminary data.</text>
</comment>
<dbReference type="AlphaFoldDB" id="A0ABD0M3B8"/>
<accession>A0ABD0M3B8</accession>
<gene>
    <name evidence="2" type="ORF">BaRGS_00002844</name>
</gene>
<dbReference type="EMBL" id="JACVVK020000008">
    <property type="protein sequence ID" value="KAK7506122.1"/>
    <property type="molecule type" value="Genomic_DNA"/>
</dbReference>
<protein>
    <recommendedName>
        <fullName evidence="4">DUF3606 domain-containing protein</fullName>
    </recommendedName>
</protein>
<dbReference type="Proteomes" id="UP001519460">
    <property type="component" value="Unassembled WGS sequence"/>
</dbReference>
<feature type="region of interest" description="Disordered" evidence="1">
    <location>
        <begin position="1"/>
        <end position="23"/>
    </location>
</feature>
<keyword evidence="3" id="KW-1185">Reference proteome</keyword>
<name>A0ABD0M3B8_9CAEN</name>